<dbReference type="EMBL" id="CAACVJ010000052">
    <property type="protein sequence ID" value="VEP12358.1"/>
    <property type="molecule type" value="Genomic_DNA"/>
</dbReference>
<reference evidence="1 2" key="1">
    <citation type="submission" date="2019-01" db="EMBL/GenBank/DDBJ databases">
        <authorList>
            <person name="Brito A."/>
        </authorList>
    </citation>
    <scope>NUCLEOTIDE SEQUENCE [LARGE SCALE GENOMIC DNA]</scope>
    <source>
        <strain evidence="1">1</strain>
    </source>
</reference>
<name>A0A563VLR6_9CYAN</name>
<evidence type="ECO:0000313" key="2">
    <source>
        <dbReference type="Proteomes" id="UP000320055"/>
    </source>
</evidence>
<proteinExistence type="predicted"/>
<gene>
    <name evidence="1" type="ORF">H1P_1450014</name>
</gene>
<sequence>MPVILLTRLVVHYCQKKYKILWEINIKFSNILGLIYFFKQPKKTLKLVSQTFFE</sequence>
<accession>A0A563VLR6</accession>
<dbReference type="AlphaFoldDB" id="A0A563VLR6"/>
<dbReference type="Proteomes" id="UP000320055">
    <property type="component" value="Unassembled WGS sequence"/>
</dbReference>
<protein>
    <submittedName>
        <fullName evidence="1">Uncharacterized protein</fullName>
    </submittedName>
</protein>
<evidence type="ECO:0000313" key="1">
    <source>
        <dbReference type="EMBL" id="VEP12358.1"/>
    </source>
</evidence>
<organism evidence="1 2">
    <name type="scientific">Hyella patelloides LEGE 07179</name>
    <dbReference type="NCBI Taxonomy" id="945734"/>
    <lineage>
        <taxon>Bacteria</taxon>
        <taxon>Bacillati</taxon>
        <taxon>Cyanobacteriota</taxon>
        <taxon>Cyanophyceae</taxon>
        <taxon>Pleurocapsales</taxon>
        <taxon>Hyellaceae</taxon>
        <taxon>Hyella</taxon>
    </lineage>
</organism>
<keyword evidence="2" id="KW-1185">Reference proteome</keyword>